<evidence type="ECO:0000313" key="2">
    <source>
        <dbReference type="EMBL" id="PAU95346.1"/>
    </source>
</evidence>
<feature type="transmembrane region" description="Helical" evidence="1">
    <location>
        <begin position="111"/>
        <end position="136"/>
    </location>
</feature>
<feature type="transmembrane region" description="Helical" evidence="1">
    <location>
        <begin position="379"/>
        <end position="400"/>
    </location>
</feature>
<keyword evidence="1" id="KW-1133">Transmembrane helix</keyword>
<proteinExistence type="predicted"/>
<feature type="transmembrane region" description="Helical" evidence="1">
    <location>
        <begin position="328"/>
        <end position="351"/>
    </location>
</feature>
<feature type="transmembrane region" description="Helical" evidence="1">
    <location>
        <begin position="305"/>
        <end position="322"/>
    </location>
</feature>
<gene>
    <name evidence="2" type="ORF">CK503_03895</name>
</gene>
<protein>
    <submittedName>
        <fullName evidence="2">Uncharacterized protein</fullName>
    </submittedName>
</protein>
<feature type="transmembrane region" description="Helical" evidence="1">
    <location>
        <begin position="173"/>
        <end position="194"/>
    </location>
</feature>
<feature type="transmembrane region" description="Helical" evidence="1">
    <location>
        <begin position="142"/>
        <end position="161"/>
    </location>
</feature>
<dbReference type="Proteomes" id="UP000218831">
    <property type="component" value="Unassembled WGS sequence"/>
</dbReference>
<accession>A0A2A2GCF4</accession>
<feature type="transmembrane region" description="Helical" evidence="1">
    <location>
        <begin position="412"/>
        <end position="433"/>
    </location>
</feature>
<dbReference type="EMBL" id="NSKE01000002">
    <property type="protein sequence ID" value="PAU95346.1"/>
    <property type="molecule type" value="Genomic_DNA"/>
</dbReference>
<feature type="transmembrane region" description="Helical" evidence="1">
    <location>
        <begin position="454"/>
        <end position="471"/>
    </location>
</feature>
<keyword evidence="1" id="KW-0812">Transmembrane</keyword>
<name>A0A2A2GCF4_9BACT</name>
<dbReference type="OrthoDB" id="1522266at2"/>
<dbReference type="AlphaFoldDB" id="A0A2A2GCF4"/>
<reference evidence="2 3" key="1">
    <citation type="submission" date="2017-08" db="EMBL/GenBank/DDBJ databases">
        <title>Aliifodinibius alkalisoli sp. nov., isolated from saline alkaline soil.</title>
        <authorList>
            <person name="Liu D."/>
            <person name="Zhang G."/>
        </authorList>
    </citation>
    <scope>NUCLEOTIDE SEQUENCE [LARGE SCALE GENOMIC DNA]</scope>
    <source>
        <strain evidence="2 3">WN023</strain>
    </source>
</reference>
<keyword evidence="3" id="KW-1185">Reference proteome</keyword>
<evidence type="ECO:0000313" key="3">
    <source>
        <dbReference type="Proteomes" id="UP000218831"/>
    </source>
</evidence>
<feature type="transmembrane region" description="Helical" evidence="1">
    <location>
        <begin position="477"/>
        <end position="494"/>
    </location>
</feature>
<feature type="transmembrane region" description="Helical" evidence="1">
    <location>
        <begin position="20"/>
        <end position="49"/>
    </location>
</feature>
<keyword evidence="1" id="KW-0472">Membrane</keyword>
<feature type="transmembrane region" description="Helical" evidence="1">
    <location>
        <begin position="69"/>
        <end position="91"/>
    </location>
</feature>
<comment type="caution">
    <text evidence="2">The sequence shown here is derived from an EMBL/GenBank/DDBJ whole genome shotgun (WGS) entry which is preliminary data.</text>
</comment>
<dbReference type="RefSeq" id="WP_095605472.1">
    <property type="nucleotide sequence ID" value="NZ_NSKE01000002.1"/>
</dbReference>
<feature type="transmembrane region" description="Helical" evidence="1">
    <location>
        <begin position="232"/>
        <end position="252"/>
    </location>
</feature>
<sequence length="518" mass="60701">MLRKLIYLNWSAFLNRLTNFQTFLVVGYIIFLLFLFSNLIGSALVIVLFDQNPIVANRLPWITTEIHQLITLIFANVLWILHFSFTSTRLLNMEENRKLLAYGYPIKKLSWYLNLMGFFHPLNVIYNFTWLVFLLMQIQNLMYIPVVIAVVLLNYAAIYSIKHRFLKIVEKRFKIIVFSALFLIFGTIQAIAIISRQFEQIVATYLPSIEIINGYLFYTPGGLLQYTATGTYNLAAASAIYGFCALLIFMIFRDHIFKTREGLQQPVRERKIFKRNKHWYYLKKWLGLNAGKFYYYVFSHSYNRLQLLTIALIPAVYIPLLLQLGNSYYSALLIPTMLAAIPVALLAMGMANMFGYENKEFLLHKQFPVPFEKQLKERFLGIIVIPLLIFYLITTAEIIYLPQLGSVIEIYVANTFFFVCFTLVFLWASFYYYKKVNYSSFNFKHPIISQKVTFMMMFLIFGLGYAVFAPVGEFQIYRLWVMGALIIAIGIYLWRDMDLLVRAFDKHILHRVWIEAGQ</sequence>
<evidence type="ECO:0000256" key="1">
    <source>
        <dbReference type="SAM" id="Phobius"/>
    </source>
</evidence>
<organism evidence="2 3">
    <name type="scientific">Fodinibius salipaludis</name>
    <dbReference type="NCBI Taxonomy" id="2032627"/>
    <lineage>
        <taxon>Bacteria</taxon>
        <taxon>Pseudomonadati</taxon>
        <taxon>Balneolota</taxon>
        <taxon>Balneolia</taxon>
        <taxon>Balneolales</taxon>
        <taxon>Balneolaceae</taxon>
        <taxon>Fodinibius</taxon>
    </lineage>
</organism>